<feature type="domain" description="Transposase MuDR plant" evidence="1">
    <location>
        <begin position="77"/>
        <end position="134"/>
    </location>
</feature>
<dbReference type="Pfam" id="PF03108">
    <property type="entry name" value="DBD_Tnp_Mut"/>
    <property type="match status" value="1"/>
</dbReference>
<proteinExistence type="predicted"/>
<reference evidence="2 3" key="1">
    <citation type="submission" date="2024-11" db="EMBL/GenBank/DDBJ databases">
        <title>A near-complete genome assembly of Cinchona calisaya.</title>
        <authorList>
            <person name="Lian D.C."/>
            <person name="Zhao X.W."/>
            <person name="Wei L."/>
        </authorList>
    </citation>
    <scope>NUCLEOTIDE SEQUENCE [LARGE SCALE GENOMIC DNA]</scope>
    <source>
        <tissue evidence="2">Nenye</tissue>
    </source>
</reference>
<evidence type="ECO:0000313" key="3">
    <source>
        <dbReference type="Proteomes" id="UP001630127"/>
    </source>
</evidence>
<evidence type="ECO:0000313" key="2">
    <source>
        <dbReference type="EMBL" id="KAL3529566.1"/>
    </source>
</evidence>
<sequence>MSVCYDDELFLTYVTERLEAKSDSSGNLFGYESNNDVEVENESDSDIEADWMGACLNSVEFTILNVEKFRLLKRMIFADVDAFRKVLYEYNIQWGFPLIRDKNEKLRVTAYYGNYGCEWREHTSSKPDGVTFMVKTCIPDHTCVMSENIIATAKWMANKIVDILRADTNVSTNVLRNELTKYGSSPSDMQLYRAKQKAMDIIDGSHAEGYSLLPKYYIMLMNTIPGSIAKI</sequence>
<comment type="caution">
    <text evidence="2">The sequence shown here is derived from an EMBL/GenBank/DDBJ whole genome shotgun (WGS) entry which is preliminary data.</text>
</comment>
<name>A0ABD3ACR5_9GENT</name>
<dbReference type="Proteomes" id="UP001630127">
    <property type="component" value="Unassembled WGS sequence"/>
</dbReference>
<dbReference type="PANTHER" id="PTHR31973:SF187">
    <property type="entry name" value="MUTATOR TRANSPOSASE MUDRA PROTEIN"/>
    <property type="match status" value="1"/>
</dbReference>
<dbReference type="AlphaFoldDB" id="A0ABD3ACR5"/>
<dbReference type="EMBL" id="JBJUIK010000004">
    <property type="protein sequence ID" value="KAL3529566.1"/>
    <property type="molecule type" value="Genomic_DNA"/>
</dbReference>
<accession>A0ABD3ACR5</accession>
<keyword evidence="3" id="KW-1185">Reference proteome</keyword>
<protein>
    <recommendedName>
        <fullName evidence="1">Transposase MuDR plant domain-containing protein</fullName>
    </recommendedName>
</protein>
<dbReference type="PANTHER" id="PTHR31973">
    <property type="entry name" value="POLYPROTEIN, PUTATIVE-RELATED"/>
    <property type="match status" value="1"/>
</dbReference>
<dbReference type="InterPro" id="IPR004332">
    <property type="entry name" value="Transposase_MuDR"/>
</dbReference>
<evidence type="ECO:0000259" key="1">
    <source>
        <dbReference type="Pfam" id="PF03108"/>
    </source>
</evidence>
<gene>
    <name evidence="2" type="ORF">ACH5RR_008888</name>
</gene>
<organism evidence="2 3">
    <name type="scientific">Cinchona calisaya</name>
    <dbReference type="NCBI Taxonomy" id="153742"/>
    <lineage>
        <taxon>Eukaryota</taxon>
        <taxon>Viridiplantae</taxon>
        <taxon>Streptophyta</taxon>
        <taxon>Embryophyta</taxon>
        <taxon>Tracheophyta</taxon>
        <taxon>Spermatophyta</taxon>
        <taxon>Magnoliopsida</taxon>
        <taxon>eudicotyledons</taxon>
        <taxon>Gunneridae</taxon>
        <taxon>Pentapetalae</taxon>
        <taxon>asterids</taxon>
        <taxon>lamiids</taxon>
        <taxon>Gentianales</taxon>
        <taxon>Rubiaceae</taxon>
        <taxon>Cinchonoideae</taxon>
        <taxon>Cinchoneae</taxon>
        <taxon>Cinchona</taxon>
    </lineage>
</organism>